<dbReference type="PANTHER" id="PTHR12428">
    <property type="entry name" value="OXA1"/>
    <property type="match status" value="1"/>
</dbReference>
<comment type="similarity">
    <text evidence="2">Belongs to the OXA1/ALB3/YidC family.</text>
</comment>
<evidence type="ECO:0000256" key="7">
    <source>
        <dbReference type="SAM" id="Phobius"/>
    </source>
</evidence>
<feature type="transmembrane region" description="Helical" evidence="7">
    <location>
        <begin position="275"/>
        <end position="301"/>
    </location>
</feature>
<evidence type="ECO:0000256" key="6">
    <source>
        <dbReference type="SAM" id="MobiDB-lite"/>
    </source>
</evidence>
<dbReference type="EMBL" id="PVQB02000378">
    <property type="protein sequence ID" value="KAF4337881.1"/>
    <property type="molecule type" value="Genomic_DNA"/>
</dbReference>
<feature type="compositionally biased region" description="Basic and acidic residues" evidence="6">
    <location>
        <begin position="341"/>
        <end position="354"/>
    </location>
</feature>
<dbReference type="GO" id="GO:0033617">
    <property type="term" value="P:mitochondrial respiratory chain complex IV assembly"/>
    <property type="evidence" value="ECO:0007669"/>
    <property type="project" value="TreeGrafter"/>
</dbReference>
<reference evidence="8" key="1">
    <citation type="journal article" date="2017" name="Mycologia">
        <title>Fusarium algeriense, sp. nov., a novel toxigenic crown rot pathogen of durum wheat from Algeria is nested in the Fusarium burgessii species complex.</title>
        <authorList>
            <person name="Laraba I."/>
            <person name="Keddad A."/>
            <person name="Boureghda H."/>
            <person name="Abdallah N."/>
            <person name="Vaughan M.M."/>
            <person name="Proctor R.H."/>
            <person name="Busman M."/>
            <person name="O'Donnell K."/>
        </authorList>
    </citation>
    <scope>NUCLEOTIDE SEQUENCE</scope>
    <source>
        <strain evidence="8">NRRL 25174</strain>
    </source>
</reference>
<evidence type="ECO:0000256" key="5">
    <source>
        <dbReference type="ARBA" id="ARBA00023136"/>
    </source>
</evidence>
<dbReference type="GO" id="GO:0005743">
    <property type="term" value="C:mitochondrial inner membrane"/>
    <property type="evidence" value="ECO:0007669"/>
    <property type="project" value="TreeGrafter"/>
</dbReference>
<keyword evidence="5 7" id="KW-0472">Membrane</keyword>
<dbReference type="InterPro" id="IPR001708">
    <property type="entry name" value="YidC/ALB3/OXA1/COX18"/>
</dbReference>
<evidence type="ECO:0000256" key="1">
    <source>
        <dbReference type="ARBA" id="ARBA00004141"/>
    </source>
</evidence>
<evidence type="ECO:0000313" key="8">
    <source>
        <dbReference type="EMBL" id="KAF4337881.1"/>
    </source>
</evidence>
<reference evidence="8" key="2">
    <citation type="submission" date="2020-02" db="EMBL/GenBank/DDBJ databases">
        <title>Identification and distribution of gene clusters putatively required for synthesis of sphingolipid metabolism inhibitors in phylogenetically diverse species of the filamentous fungus Fusarium.</title>
        <authorList>
            <person name="Kim H.-S."/>
            <person name="Busman M."/>
            <person name="Brown D.W."/>
            <person name="Divon H."/>
            <person name="Uhlig S."/>
            <person name="Proctor R.H."/>
        </authorList>
    </citation>
    <scope>NUCLEOTIDE SEQUENCE</scope>
    <source>
        <strain evidence="8">NRRL 25174</strain>
    </source>
</reference>
<proteinExistence type="inferred from homology"/>
<dbReference type="PANTHER" id="PTHR12428:SF65">
    <property type="entry name" value="CYTOCHROME C OXIDASE ASSEMBLY PROTEIN COX18, MITOCHONDRIAL"/>
    <property type="match status" value="1"/>
</dbReference>
<protein>
    <submittedName>
        <fullName evidence="8">Mitochondrial export translocase Oxa2</fullName>
    </submittedName>
</protein>
<accession>A0A9P5AFN7</accession>
<keyword evidence="4 7" id="KW-1133">Transmembrane helix</keyword>
<evidence type="ECO:0000313" key="9">
    <source>
        <dbReference type="Proteomes" id="UP000730481"/>
    </source>
</evidence>
<gene>
    <name evidence="8" type="ORF">FBEOM_8246</name>
</gene>
<keyword evidence="9" id="KW-1185">Reference proteome</keyword>
<dbReference type="AlphaFoldDB" id="A0A9P5AFN7"/>
<dbReference type="GO" id="GO:0032979">
    <property type="term" value="P:protein insertion into mitochondrial inner membrane from matrix"/>
    <property type="evidence" value="ECO:0007669"/>
    <property type="project" value="TreeGrafter"/>
</dbReference>
<evidence type="ECO:0000256" key="2">
    <source>
        <dbReference type="ARBA" id="ARBA00009877"/>
    </source>
</evidence>
<comment type="caution">
    <text evidence="8">The sequence shown here is derived from an EMBL/GenBank/DDBJ whole genome shotgun (WGS) entry which is preliminary data.</text>
</comment>
<name>A0A9P5AFN7_9HYPO</name>
<comment type="subcellular location">
    <subcellularLocation>
        <location evidence="1">Membrane</location>
        <topology evidence="1">Multi-pass membrane protein</topology>
    </subcellularLocation>
</comment>
<evidence type="ECO:0000256" key="3">
    <source>
        <dbReference type="ARBA" id="ARBA00022692"/>
    </source>
</evidence>
<evidence type="ECO:0000256" key="4">
    <source>
        <dbReference type="ARBA" id="ARBA00022989"/>
    </source>
</evidence>
<dbReference type="Proteomes" id="UP000730481">
    <property type="component" value="Unassembled WGS sequence"/>
</dbReference>
<sequence>MPLIRRTVHSISPQARPSLTAINAGRLISRPTILSSLTSSSPCTNRRNFSVASAIGETVTMTADALSWAHSAGVPWYVAIPLLAVGVNATIRFPLQLYSARLREARKPLDPLIAAWARRHAMDSSLNNPDVPERLRMLRLSGAVEKSRRRIFKAWGLQRWKSMAPLLGMVPFVAISEALRRKCGAPLGWISHKIGLGNTGLGDWSSMFDESLVDGGLFWFTNLASADPYYGLPIICSWILVWSTWARMPKQQLQVLLRLQPPGTKMMVTSRLQQLLGRTMLMMPILPLLFADLPSAIFLYWGTSFALTRVNEFIIQRLVPSKTPDLRVPNPPREFPFVLHDSPRNTETSDKKKN</sequence>
<feature type="region of interest" description="Disordered" evidence="6">
    <location>
        <begin position="326"/>
        <end position="354"/>
    </location>
</feature>
<keyword evidence="3 7" id="KW-0812">Transmembrane</keyword>
<dbReference type="OrthoDB" id="2148490at2759"/>
<organism evidence="8 9">
    <name type="scientific">Fusarium beomiforme</name>
    <dbReference type="NCBI Taxonomy" id="44412"/>
    <lineage>
        <taxon>Eukaryota</taxon>
        <taxon>Fungi</taxon>
        <taxon>Dikarya</taxon>
        <taxon>Ascomycota</taxon>
        <taxon>Pezizomycotina</taxon>
        <taxon>Sordariomycetes</taxon>
        <taxon>Hypocreomycetidae</taxon>
        <taxon>Hypocreales</taxon>
        <taxon>Nectriaceae</taxon>
        <taxon>Fusarium</taxon>
        <taxon>Fusarium burgessii species complex</taxon>
    </lineage>
</organism>
<dbReference type="GO" id="GO:0032977">
    <property type="term" value="F:membrane insertase activity"/>
    <property type="evidence" value="ECO:0007669"/>
    <property type="project" value="InterPro"/>
</dbReference>